<evidence type="ECO:0000313" key="1">
    <source>
        <dbReference type="EMBL" id="KKQ67488.1"/>
    </source>
</evidence>
<evidence type="ECO:0000313" key="2">
    <source>
        <dbReference type="Proteomes" id="UP000034235"/>
    </source>
</evidence>
<sequence>MEVFHYTTFDRWRSILASHSLGLEPHYMTHHWIPEVRGWKVSFAHLSPMPTEWSQSEHFPDMWNLILKHTGRFLLSVDIDPKKDKTFVVDSGHMAGFRDSKRQNLLPSKYRHGSILAADRAYYQSKIPLLEYLDYKKELDYSLPEVAIPKVVPKRKISVHPEQIMLWELFKESDNQEIMHTFCDADITLPVAQRLVEDAIRQSQRDDNLVLNYISVLKKLCGR</sequence>
<reference evidence="1 2" key="1">
    <citation type="journal article" date="2015" name="Nature">
        <title>rRNA introns, odd ribosomes, and small enigmatic genomes across a large radiation of phyla.</title>
        <authorList>
            <person name="Brown C.T."/>
            <person name="Hug L.A."/>
            <person name="Thomas B.C."/>
            <person name="Sharon I."/>
            <person name="Castelle C.J."/>
            <person name="Singh A."/>
            <person name="Wilkins M.J."/>
            <person name="Williams K.H."/>
            <person name="Banfield J.F."/>
        </authorList>
    </citation>
    <scope>NUCLEOTIDE SEQUENCE [LARGE SCALE GENOMIC DNA]</scope>
</reference>
<comment type="caution">
    <text evidence="1">The sequence shown here is derived from an EMBL/GenBank/DDBJ whole genome shotgun (WGS) entry which is preliminary data.</text>
</comment>
<organism evidence="1 2">
    <name type="scientific">Candidatus Daviesbacteria bacterium GW2011_GWA2_38_24</name>
    <dbReference type="NCBI Taxonomy" id="1618422"/>
    <lineage>
        <taxon>Bacteria</taxon>
        <taxon>Candidatus Daviesiibacteriota</taxon>
    </lineage>
</organism>
<protein>
    <submittedName>
        <fullName evidence="1">Uncharacterized protein</fullName>
    </submittedName>
</protein>
<accession>A0A0G0JIC6</accession>
<proteinExistence type="predicted"/>
<name>A0A0G0JIC6_9BACT</name>
<dbReference type="AlphaFoldDB" id="A0A0G0JIC6"/>
<dbReference type="Proteomes" id="UP000034235">
    <property type="component" value="Unassembled WGS sequence"/>
</dbReference>
<gene>
    <name evidence="1" type="ORF">US86_C0001G0415</name>
</gene>
<dbReference type="EMBL" id="LBUP01000001">
    <property type="protein sequence ID" value="KKQ67488.1"/>
    <property type="molecule type" value="Genomic_DNA"/>
</dbReference>